<evidence type="ECO:0000313" key="4">
    <source>
        <dbReference type="Proteomes" id="UP001229421"/>
    </source>
</evidence>
<dbReference type="EMBL" id="JAUHHV010000005">
    <property type="protein sequence ID" value="KAK1425860.1"/>
    <property type="molecule type" value="Genomic_DNA"/>
</dbReference>
<name>A0AAD8KU77_TARER</name>
<comment type="caution">
    <text evidence="3">The sequence shown here is derived from an EMBL/GenBank/DDBJ whole genome shotgun (WGS) entry which is preliminary data.</text>
</comment>
<feature type="transmembrane region" description="Helical" evidence="2">
    <location>
        <begin position="34"/>
        <end position="52"/>
    </location>
</feature>
<reference evidence="3" key="1">
    <citation type="journal article" date="2023" name="bioRxiv">
        <title>Improved chromosome-level genome assembly for marigold (Tagetes erecta).</title>
        <authorList>
            <person name="Jiang F."/>
            <person name="Yuan L."/>
            <person name="Wang S."/>
            <person name="Wang H."/>
            <person name="Xu D."/>
            <person name="Wang A."/>
            <person name="Fan W."/>
        </authorList>
    </citation>
    <scope>NUCLEOTIDE SEQUENCE</scope>
    <source>
        <strain evidence="3">WSJ</strain>
        <tissue evidence="3">Leaf</tissue>
    </source>
</reference>
<evidence type="ECO:0000256" key="1">
    <source>
        <dbReference type="SAM" id="MobiDB-lite"/>
    </source>
</evidence>
<gene>
    <name evidence="3" type="ORF">QVD17_21221</name>
</gene>
<dbReference type="Proteomes" id="UP001229421">
    <property type="component" value="Unassembled WGS sequence"/>
</dbReference>
<keyword evidence="2" id="KW-0812">Transmembrane</keyword>
<evidence type="ECO:0000256" key="2">
    <source>
        <dbReference type="SAM" id="Phobius"/>
    </source>
</evidence>
<feature type="region of interest" description="Disordered" evidence="1">
    <location>
        <begin position="1"/>
        <end position="22"/>
    </location>
</feature>
<proteinExistence type="predicted"/>
<organism evidence="3 4">
    <name type="scientific">Tagetes erecta</name>
    <name type="common">African marigold</name>
    <dbReference type="NCBI Taxonomy" id="13708"/>
    <lineage>
        <taxon>Eukaryota</taxon>
        <taxon>Viridiplantae</taxon>
        <taxon>Streptophyta</taxon>
        <taxon>Embryophyta</taxon>
        <taxon>Tracheophyta</taxon>
        <taxon>Spermatophyta</taxon>
        <taxon>Magnoliopsida</taxon>
        <taxon>eudicotyledons</taxon>
        <taxon>Gunneridae</taxon>
        <taxon>Pentapetalae</taxon>
        <taxon>asterids</taxon>
        <taxon>campanulids</taxon>
        <taxon>Asterales</taxon>
        <taxon>Asteraceae</taxon>
        <taxon>Asteroideae</taxon>
        <taxon>Heliantheae alliance</taxon>
        <taxon>Tageteae</taxon>
        <taxon>Tagetes</taxon>
    </lineage>
</organism>
<keyword evidence="4" id="KW-1185">Reference proteome</keyword>
<accession>A0AAD8KU77</accession>
<keyword evidence="2" id="KW-0472">Membrane</keyword>
<sequence length="92" mass="10688">MKGTSRNRCKGNGDFDRDQIGTNNKSIVNLNKNANFIIFFIHLLLPLISLSWRSQQTHLTKPLTNNNLLLIIQIHQNQIHNSHLLNHHQQFP</sequence>
<keyword evidence="2" id="KW-1133">Transmembrane helix</keyword>
<protein>
    <submittedName>
        <fullName evidence="3">Uncharacterized protein</fullName>
    </submittedName>
</protein>
<dbReference type="AlphaFoldDB" id="A0AAD8KU77"/>
<evidence type="ECO:0000313" key="3">
    <source>
        <dbReference type="EMBL" id="KAK1425860.1"/>
    </source>
</evidence>